<dbReference type="Proteomes" id="UP000464524">
    <property type="component" value="Chromosome"/>
</dbReference>
<dbReference type="OrthoDB" id="7057139at2"/>
<name>A0A857JKK3_9ALTE</name>
<evidence type="ECO:0000256" key="1">
    <source>
        <dbReference type="SAM" id="SignalP"/>
    </source>
</evidence>
<gene>
    <name evidence="2" type="ORF">FX988_02680</name>
</gene>
<dbReference type="Pfam" id="PF06776">
    <property type="entry name" value="IalB"/>
    <property type="match status" value="1"/>
</dbReference>
<sequence>MRLVFTFFIVFLAVLGPAHAQSKQTFGSWSLLCGDQGNCSVSQLVAMDPDGKKVLLGANINFSMSNSFPVLMLRMPPNLNKTSGVGIKIDDNKAIQVALSQCTSVACQSVIKIDKTLFAEMRDGKLAKVAFALEKRKQLTLPLSLDGFSDAYAALLATRKES</sequence>
<reference evidence="2 3" key="1">
    <citation type="submission" date="2019-12" db="EMBL/GenBank/DDBJ databases">
        <title>Genome sequencing and assembly of endphytes of Porphyra tenera.</title>
        <authorList>
            <person name="Park J.M."/>
            <person name="Shin R."/>
            <person name="Jo S.H."/>
        </authorList>
    </citation>
    <scope>NUCLEOTIDE SEQUENCE [LARGE SCALE GENOMIC DNA]</scope>
    <source>
        <strain evidence="2 3">GPM4</strain>
    </source>
</reference>
<proteinExistence type="predicted"/>
<accession>A0A857JKK3</accession>
<keyword evidence="3" id="KW-1185">Reference proteome</keyword>
<dbReference type="EMBL" id="CP047656">
    <property type="protein sequence ID" value="QHJ12423.1"/>
    <property type="molecule type" value="Genomic_DNA"/>
</dbReference>
<feature type="signal peptide" evidence="1">
    <location>
        <begin position="1"/>
        <end position="20"/>
    </location>
</feature>
<dbReference type="AlphaFoldDB" id="A0A857JKK3"/>
<dbReference type="KEGG" id="pmes:FX988_02680"/>
<evidence type="ECO:0000313" key="3">
    <source>
        <dbReference type="Proteomes" id="UP000464524"/>
    </source>
</evidence>
<keyword evidence="1" id="KW-0732">Signal</keyword>
<dbReference type="Gene3D" id="2.60.40.1880">
    <property type="entry name" value="Invasion associated locus B (IalB) protein"/>
    <property type="match status" value="1"/>
</dbReference>
<feature type="chain" id="PRO_5032287569" description="Invasion associated locus B family protein" evidence="1">
    <location>
        <begin position="21"/>
        <end position="162"/>
    </location>
</feature>
<evidence type="ECO:0008006" key="4">
    <source>
        <dbReference type="Google" id="ProtNLM"/>
    </source>
</evidence>
<dbReference type="InterPro" id="IPR010642">
    <property type="entry name" value="Invasion_prot_B"/>
</dbReference>
<organism evidence="2 3">
    <name type="scientific">Paraglaciecola mesophila</name>
    <dbReference type="NCBI Taxonomy" id="197222"/>
    <lineage>
        <taxon>Bacteria</taxon>
        <taxon>Pseudomonadati</taxon>
        <taxon>Pseudomonadota</taxon>
        <taxon>Gammaproteobacteria</taxon>
        <taxon>Alteromonadales</taxon>
        <taxon>Alteromonadaceae</taxon>
        <taxon>Paraglaciecola</taxon>
    </lineage>
</organism>
<evidence type="ECO:0000313" key="2">
    <source>
        <dbReference type="EMBL" id="QHJ12423.1"/>
    </source>
</evidence>
<dbReference type="InterPro" id="IPR038696">
    <property type="entry name" value="IalB_sf"/>
</dbReference>
<dbReference type="RefSeq" id="WP_160180491.1">
    <property type="nucleotide sequence ID" value="NZ_CP047656.1"/>
</dbReference>
<protein>
    <recommendedName>
        <fullName evidence="4">Invasion associated locus B family protein</fullName>
    </recommendedName>
</protein>